<evidence type="ECO:0000256" key="1">
    <source>
        <dbReference type="SAM" id="MobiDB-lite"/>
    </source>
</evidence>
<evidence type="ECO:0000313" key="2">
    <source>
        <dbReference type="EMBL" id="KAH9296406.1"/>
    </source>
</evidence>
<feature type="non-terminal residue" evidence="2">
    <location>
        <position position="64"/>
    </location>
</feature>
<proteinExistence type="predicted"/>
<dbReference type="EMBL" id="JAHRHJ020000011">
    <property type="protein sequence ID" value="KAH9296406.1"/>
    <property type="molecule type" value="Genomic_DNA"/>
</dbReference>
<sequence>APGKEAGNTGTNGGVFQVSGVEIGNTSKNGGTFQAPSGNDGTPKAGRVSKEASTMNASFKDALN</sequence>
<accession>A0AA38C7F8</accession>
<reference evidence="2 3" key="1">
    <citation type="journal article" date="2021" name="Nat. Plants">
        <title>The Taxus genome provides insights into paclitaxel biosynthesis.</title>
        <authorList>
            <person name="Xiong X."/>
            <person name="Gou J."/>
            <person name="Liao Q."/>
            <person name="Li Y."/>
            <person name="Zhou Q."/>
            <person name="Bi G."/>
            <person name="Li C."/>
            <person name="Du R."/>
            <person name="Wang X."/>
            <person name="Sun T."/>
            <person name="Guo L."/>
            <person name="Liang H."/>
            <person name="Lu P."/>
            <person name="Wu Y."/>
            <person name="Zhang Z."/>
            <person name="Ro D.K."/>
            <person name="Shang Y."/>
            <person name="Huang S."/>
            <person name="Yan J."/>
        </authorList>
    </citation>
    <scope>NUCLEOTIDE SEQUENCE [LARGE SCALE GENOMIC DNA]</scope>
    <source>
        <strain evidence="2">Ta-2019</strain>
    </source>
</reference>
<organism evidence="2 3">
    <name type="scientific">Taxus chinensis</name>
    <name type="common">Chinese yew</name>
    <name type="synonym">Taxus wallichiana var. chinensis</name>
    <dbReference type="NCBI Taxonomy" id="29808"/>
    <lineage>
        <taxon>Eukaryota</taxon>
        <taxon>Viridiplantae</taxon>
        <taxon>Streptophyta</taxon>
        <taxon>Embryophyta</taxon>
        <taxon>Tracheophyta</taxon>
        <taxon>Spermatophyta</taxon>
        <taxon>Pinopsida</taxon>
        <taxon>Pinidae</taxon>
        <taxon>Conifers II</taxon>
        <taxon>Cupressales</taxon>
        <taxon>Taxaceae</taxon>
        <taxon>Taxus</taxon>
    </lineage>
</organism>
<feature type="compositionally biased region" description="Polar residues" evidence="1">
    <location>
        <begin position="24"/>
        <end position="40"/>
    </location>
</feature>
<dbReference type="AlphaFoldDB" id="A0AA38C7F8"/>
<gene>
    <name evidence="2" type="ORF">KI387_039994</name>
</gene>
<evidence type="ECO:0000313" key="3">
    <source>
        <dbReference type="Proteomes" id="UP000824469"/>
    </source>
</evidence>
<comment type="caution">
    <text evidence="2">The sequence shown here is derived from an EMBL/GenBank/DDBJ whole genome shotgun (WGS) entry which is preliminary data.</text>
</comment>
<keyword evidence="3" id="KW-1185">Reference proteome</keyword>
<protein>
    <submittedName>
        <fullName evidence="2">Uncharacterized protein</fullName>
    </submittedName>
</protein>
<feature type="non-terminal residue" evidence="2">
    <location>
        <position position="1"/>
    </location>
</feature>
<feature type="region of interest" description="Disordered" evidence="1">
    <location>
        <begin position="1"/>
        <end position="64"/>
    </location>
</feature>
<name>A0AA38C7F8_TAXCH</name>
<dbReference type="Proteomes" id="UP000824469">
    <property type="component" value="Unassembled WGS sequence"/>
</dbReference>